<evidence type="ECO:0000259" key="1">
    <source>
        <dbReference type="PROSITE" id="PS51388"/>
    </source>
</evidence>
<dbReference type="GO" id="GO:0005525">
    <property type="term" value="F:GTP binding"/>
    <property type="evidence" value="ECO:0007669"/>
    <property type="project" value="InterPro"/>
</dbReference>
<proteinExistence type="predicted"/>
<dbReference type="EMBL" id="SEOQ01000978">
    <property type="protein sequence ID" value="TFY54871.1"/>
    <property type="molecule type" value="Genomic_DNA"/>
</dbReference>
<dbReference type="Gene3D" id="1.20.120.1240">
    <property type="entry name" value="Dynamin, middle domain"/>
    <property type="match status" value="1"/>
</dbReference>
<name>A0A4Y9Y0F6_9AGAM</name>
<dbReference type="OrthoDB" id="5061070at2759"/>
<evidence type="ECO:0000313" key="2">
    <source>
        <dbReference type="EMBL" id="TFY54871.1"/>
    </source>
</evidence>
<organism evidence="2 3">
    <name type="scientific">Dentipellis fragilis</name>
    <dbReference type="NCBI Taxonomy" id="205917"/>
    <lineage>
        <taxon>Eukaryota</taxon>
        <taxon>Fungi</taxon>
        <taxon>Dikarya</taxon>
        <taxon>Basidiomycota</taxon>
        <taxon>Agaricomycotina</taxon>
        <taxon>Agaricomycetes</taxon>
        <taxon>Russulales</taxon>
        <taxon>Hericiaceae</taxon>
        <taxon>Dentipellis</taxon>
    </lineage>
</organism>
<dbReference type="STRING" id="205917.A0A4Y9Y0F6"/>
<dbReference type="InterPro" id="IPR003130">
    <property type="entry name" value="GED"/>
</dbReference>
<feature type="domain" description="GED" evidence="1">
    <location>
        <begin position="324"/>
        <end position="415"/>
    </location>
</feature>
<dbReference type="InterPro" id="IPR020850">
    <property type="entry name" value="GED_dom"/>
</dbReference>
<dbReference type="PROSITE" id="PS51388">
    <property type="entry name" value="GED"/>
    <property type="match status" value="1"/>
</dbReference>
<sequence length="415" mass="46726">MSLLLRASRPHKAEGCAGRIDTSKFFIKGGKVLTILYECMPNMRATPRAPRTQAVRHAAQNRTSTCYATRWDDVAGVEYTAPAIDSLAPDFNVELSLSSSHARQYCVTDPPFPDARRVGAIYDCTLSSRSGASMFCRRARTPSFVQQILAFVMFGLLQPNRHVLEAKPVKVVAIDQLRIRSGGERRPQDFDAMHHSKVRPLGISSLEHSVSIFRASSRVRISYVPKFIIEELVKKHSSDCRAFLDAALEVGRTPYTQNTHYLQSCEEKWLAKYKDSRANAAGISPSPSQQHIAAALQYLTAAGYSGLKAEDLGKLHPADEYENEMRIMAEVRSFFQVSYKRITDYVPMLIDLKVMTDIHAFLISEMKLVGQGAEERCAKYLAEDPEVVARREEIMARRTTLENVQKELNNFERSI</sequence>
<dbReference type="GO" id="GO:0003924">
    <property type="term" value="F:GTPase activity"/>
    <property type="evidence" value="ECO:0007669"/>
    <property type="project" value="InterPro"/>
</dbReference>
<gene>
    <name evidence="2" type="ORF">EVG20_g9535</name>
</gene>
<dbReference type="AlphaFoldDB" id="A0A4Y9Y0F6"/>
<keyword evidence="3" id="KW-1185">Reference proteome</keyword>
<evidence type="ECO:0000313" key="3">
    <source>
        <dbReference type="Proteomes" id="UP000298327"/>
    </source>
</evidence>
<dbReference type="Pfam" id="PF02212">
    <property type="entry name" value="GED"/>
    <property type="match status" value="1"/>
</dbReference>
<dbReference type="Proteomes" id="UP000298327">
    <property type="component" value="Unassembled WGS sequence"/>
</dbReference>
<comment type="caution">
    <text evidence="2">The sequence shown here is derived from an EMBL/GenBank/DDBJ whole genome shotgun (WGS) entry which is preliminary data.</text>
</comment>
<accession>A0A4Y9Y0F6</accession>
<reference evidence="2 3" key="1">
    <citation type="submission" date="2019-02" db="EMBL/GenBank/DDBJ databases">
        <title>Genome sequencing of the rare red list fungi Dentipellis fragilis.</title>
        <authorList>
            <person name="Buettner E."/>
            <person name="Kellner H."/>
        </authorList>
    </citation>
    <scope>NUCLEOTIDE SEQUENCE [LARGE SCALE GENOMIC DNA]</scope>
    <source>
        <strain evidence="2 3">DSM 105465</strain>
    </source>
</reference>
<protein>
    <recommendedName>
        <fullName evidence="1">GED domain-containing protein</fullName>
    </recommendedName>
</protein>